<name>A0A2I0R575_9FLAO</name>
<evidence type="ECO:0000256" key="11">
    <source>
        <dbReference type="ARBA" id="ARBA00022889"/>
    </source>
</evidence>
<accession>A0A2I0R575</accession>
<evidence type="ECO:0000313" key="15">
    <source>
        <dbReference type="Proteomes" id="UP000236654"/>
    </source>
</evidence>
<evidence type="ECO:0000256" key="5">
    <source>
        <dbReference type="ARBA" id="ARBA00022670"/>
    </source>
</evidence>
<keyword evidence="12" id="KW-0732">Signal</keyword>
<dbReference type="Gene3D" id="2.60.120.260">
    <property type="entry name" value="Galactose-binding domain-like"/>
    <property type="match status" value="1"/>
</dbReference>
<keyword evidence="6" id="KW-0479">Metal-binding</keyword>
<dbReference type="InterPro" id="IPR034968">
    <property type="entry name" value="Reelin"/>
</dbReference>
<proteinExistence type="predicted"/>
<keyword evidence="10" id="KW-0106">Calcium</keyword>
<dbReference type="InterPro" id="IPR049419">
    <property type="entry name" value="Reelin_subrepeat-B"/>
</dbReference>
<feature type="domain" description="PKD" evidence="13">
    <location>
        <begin position="369"/>
        <end position="419"/>
    </location>
</feature>
<keyword evidence="11" id="KW-0130">Cell adhesion</keyword>
<dbReference type="Pfam" id="PF13585">
    <property type="entry name" value="CHU_C"/>
    <property type="match status" value="1"/>
</dbReference>
<keyword evidence="7" id="KW-0378">Hydrolase</keyword>
<dbReference type="GO" id="GO:0006508">
    <property type="term" value="P:proteolysis"/>
    <property type="evidence" value="ECO:0007669"/>
    <property type="project" value="UniProtKB-KW"/>
</dbReference>
<dbReference type="Proteomes" id="UP000236654">
    <property type="component" value="Unassembled WGS sequence"/>
</dbReference>
<keyword evidence="15" id="KW-1185">Reference proteome</keyword>
<dbReference type="GO" id="GO:0008236">
    <property type="term" value="F:serine-type peptidase activity"/>
    <property type="evidence" value="ECO:0007669"/>
    <property type="project" value="UniProtKB-KW"/>
</dbReference>
<sequence length="681" mass="75210">MRLLLTFLLLTFSYWSYSQCSVTIETVSDSVDCGDCVDLVAVGVAQDTLLYEDFNNGTIGPGWSSTASVLFSNPCGPTLDGTPAAWFGDVVFPRTLITTAYDMTCGGDICFDLDFAGDDNSTSDCEDPDETDEGVHLDYSIDGGSTWVNIFYFEPTNNKSGPYYTWDNYCFTIPPAAQTTSTMFRWSQPEATDTYNDHWGIDNVTVLGNLCNTYYYDWDVDGITDTDTRNECITQNVQNYNVIFTDGVSDTCYAEIDMFGVIDPNLPNDTSFCGIRDTNLVSNPVGGSGTYDFLWNNGDTDNTIENVTTGIYYVDIVDGTYPGCTASDTIDFGMHPIPNANFVADPLCQGVPTNFIDSTELPPGFDVDSWYWNFDNQGATSTEENPSFEFSGVGFYDVSLSVETIYGCVDDTTINIFVEPSPYALFDFDNPCEGEEVTFTNESLGNFENSRWIFENDPDTIYSTDATYTFDGSGNYDVTLIVDGVNVECNGEITQTVNINPAPDVSFTANPMIGEPVLDVTFYQDASNLVDNFWDFADGNTSNALNDTLYNSFLEAGSYDVVHTGTDANGCSNTFTQTILVEFPDVVLEIPNIVTPNGDNVNDGFYITYLSAFETITDFEIVILNRWGNVIQTFDDPNFVWDGKNKAGNPVSDGTFFYKLNFETLKGASIQKHGFVQVVNE</sequence>
<evidence type="ECO:0000313" key="14">
    <source>
        <dbReference type="EMBL" id="PKR81742.1"/>
    </source>
</evidence>
<evidence type="ECO:0000256" key="8">
    <source>
        <dbReference type="ARBA" id="ARBA00022825"/>
    </source>
</evidence>
<dbReference type="PROSITE" id="PS50093">
    <property type="entry name" value="PKD"/>
    <property type="match status" value="2"/>
</dbReference>
<feature type="domain" description="PKD" evidence="13">
    <location>
        <begin position="534"/>
        <end position="588"/>
    </location>
</feature>
<keyword evidence="3" id="KW-0964">Secreted</keyword>
<evidence type="ECO:0000259" key="13">
    <source>
        <dbReference type="PROSITE" id="PS50093"/>
    </source>
</evidence>
<gene>
    <name evidence="14" type="ORF">CW751_04275</name>
</gene>
<keyword evidence="4" id="KW-0272">Extracellular matrix</keyword>
<dbReference type="InterPro" id="IPR035986">
    <property type="entry name" value="PKD_dom_sf"/>
</dbReference>
<dbReference type="NCBIfam" id="TIGR04131">
    <property type="entry name" value="Bac_Flav_CTERM"/>
    <property type="match status" value="1"/>
</dbReference>
<keyword evidence="9" id="KW-0862">Zinc</keyword>
<dbReference type="Gene3D" id="2.60.40.10">
    <property type="entry name" value="Immunoglobulins"/>
    <property type="match status" value="3"/>
</dbReference>
<dbReference type="Pfam" id="PF21471">
    <property type="entry name" value="Reelin_subrepeat-B"/>
    <property type="match status" value="1"/>
</dbReference>
<feature type="chain" id="PRO_5014125209" description="PKD domain-containing protein" evidence="12">
    <location>
        <begin position="19"/>
        <end position="681"/>
    </location>
</feature>
<dbReference type="OrthoDB" id="1652165at2"/>
<dbReference type="InterPro" id="IPR022409">
    <property type="entry name" value="PKD/Chitinase_dom"/>
</dbReference>
<evidence type="ECO:0000256" key="4">
    <source>
        <dbReference type="ARBA" id="ARBA00022530"/>
    </source>
</evidence>
<dbReference type="GO" id="GO:0070325">
    <property type="term" value="F:lipoprotein particle receptor binding"/>
    <property type="evidence" value="ECO:0007669"/>
    <property type="project" value="InterPro"/>
</dbReference>
<evidence type="ECO:0000256" key="7">
    <source>
        <dbReference type="ARBA" id="ARBA00022801"/>
    </source>
</evidence>
<evidence type="ECO:0000256" key="1">
    <source>
        <dbReference type="ARBA" id="ARBA00004498"/>
    </source>
</evidence>
<evidence type="ECO:0000256" key="9">
    <source>
        <dbReference type="ARBA" id="ARBA00022833"/>
    </source>
</evidence>
<evidence type="ECO:0000256" key="6">
    <source>
        <dbReference type="ARBA" id="ARBA00022723"/>
    </source>
</evidence>
<dbReference type="InterPro" id="IPR000601">
    <property type="entry name" value="PKD_dom"/>
</dbReference>
<dbReference type="RefSeq" id="WP_101333756.1">
    <property type="nucleotide sequence ID" value="NZ_PJNI01000002.1"/>
</dbReference>
<evidence type="ECO:0000256" key="2">
    <source>
        <dbReference type="ARBA" id="ARBA00022473"/>
    </source>
</evidence>
<protein>
    <recommendedName>
        <fullName evidence="13">PKD domain-containing protein</fullName>
    </recommendedName>
</protein>
<dbReference type="SUPFAM" id="SSF49299">
    <property type="entry name" value="PKD domain"/>
    <property type="match status" value="3"/>
</dbReference>
<organism evidence="14 15">
    <name type="scientific">Brumimicrobium salinarum</name>
    <dbReference type="NCBI Taxonomy" id="2058658"/>
    <lineage>
        <taxon>Bacteria</taxon>
        <taxon>Pseudomonadati</taxon>
        <taxon>Bacteroidota</taxon>
        <taxon>Flavobacteriia</taxon>
        <taxon>Flavobacteriales</taxon>
        <taxon>Crocinitomicaceae</taxon>
        <taxon>Brumimicrobium</taxon>
    </lineage>
</organism>
<evidence type="ECO:0000256" key="3">
    <source>
        <dbReference type="ARBA" id="ARBA00022525"/>
    </source>
</evidence>
<keyword evidence="5" id="KW-0645">Protease</keyword>
<feature type="signal peptide" evidence="12">
    <location>
        <begin position="1"/>
        <end position="18"/>
    </location>
</feature>
<dbReference type="InterPro" id="IPR013783">
    <property type="entry name" value="Ig-like_fold"/>
</dbReference>
<reference evidence="14 15" key="1">
    <citation type="submission" date="2017-12" db="EMBL/GenBank/DDBJ databases">
        <title>The draft genome sequence of Brumimicrobium saltpan LHR20.</title>
        <authorList>
            <person name="Do Z.-J."/>
            <person name="Luo H.-R."/>
        </authorList>
    </citation>
    <scope>NUCLEOTIDE SEQUENCE [LARGE SCALE GENOMIC DNA]</scope>
    <source>
        <strain evidence="14 15">LHR20</strain>
    </source>
</reference>
<dbReference type="Gene3D" id="2.60.40.4070">
    <property type="match status" value="1"/>
</dbReference>
<comment type="caution">
    <text evidence="14">The sequence shown here is derived from an EMBL/GenBank/DDBJ whole genome shotgun (WGS) entry which is preliminary data.</text>
</comment>
<dbReference type="Pfam" id="PF18911">
    <property type="entry name" value="PKD_4"/>
    <property type="match status" value="1"/>
</dbReference>
<comment type="subcellular location">
    <subcellularLocation>
        <location evidence="1">Secreted</location>
        <location evidence="1">Extracellular space</location>
        <location evidence="1">Extracellular matrix</location>
    </subcellularLocation>
</comment>
<dbReference type="PANTHER" id="PTHR11841">
    <property type="entry name" value="REELIN"/>
    <property type="match status" value="1"/>
</dbReference>
<evidence type="ECO:0000256" key="12">
    <source>
        <dbReference type="SAM" id="SignalP"/>
    </source>
</evidence>
<dbReference type="GO" id="GO:0007155">
    <property type="term" value="P:cell adhesion"/>
    <property type="evidence" value="ECO:0007669"/>
    <property type="project" value="UniProtKB-KW"/>
</dbReference>
<evidence type="ECO:0000256" key="10">
    <source>
        <dbReference type="ARBA" id="ARBA00022837"/>
    </source>
</evidence>
<dbReference type="EMBL" id="PJNI01000002">
    <property type="protein sequence ID" value="PKR81742.1"/>
    <property type="molecule type" value="Genomic_DNA"/>
</dbReference>
<dbReference type="SMART" id="SM00089">
    <property type="entry name" value="PKD"/>
    <property type="match status" value="3"/>
</dbReference>
<dbReference type="AlphaFoldDB" id="A0A2I0R575"/>
<keyword evidence="8" id="KW-0720">Serine protease</keyword>
<dbReference type="PANTHER" id="PTHR11841:SF1">
    <property type="entry name" value="REELIN"/>
    <property type="match status" value="1"/>
</dbReference>
<dbReference type="InterPro" id="IPR026341">
    <property type="entry name" value="T9SS_type_B"/>
</dbReference>
<dbReference type="CDD" id="cd00146">
    <property type="entry name" value="PKD"/>
    <property type="match status" value="1"/>
</dbReference>
<dbReference type="GO" id="GO:0046872">
    <property type="term" value="F:metal ion binding"/>
    <property type="evidence" value="ECO:0007669"/>
    <property type="project" value="UniProtKB-KW"/>
</dbReference>
<keyword evidence="2" id="KW-0217">Developmental protein</keyword>